<evidence type="ECO:0008006" key="3">
    <source>
        <dbReference type="Google" id="ProtNLM"/>
    </source>
</evidence>
<dbReference type="eggNOG" id="COG1376">
    <property type="taxonomic scope" value="Bacteria"/>
</dbReference>
<dbReference type="Pfam" id="PF13645">
    <property type="entry name" value="YkuD_2"/>
    <property type="match status" value="1"/>
</dbReference>
<gene>
    <name evidence="1" type="ordered locus">Fjoh_3982</name>
</gene>
<dbReference type="Proteomes" id="UP000006694">
    <property type="component" value="Chromosome"/>
</dbReference>
<dbReference type="STRING" id="376686.Fjoh_3982"/>
<accession>A5FCS7</accession>
<evidence type="ECO:0000313" key="2">
    <source>
        <dbReference type="Proteomes" id="UP000006694"/>
    </source>
</evidence>
<name>A5FCS7_FLAJ1</name>
<protein>
    <recommendedName>
        <fullName evidence="3">L,D-transpeptidase catalytic domain</fullName>
    </recommendedName>
</protein>
<sequence>MSYCFVFQSFTGCLIFLCQLHLHRKNLKNNFMKFLSLTLCFVLFSFGNPKESKNEIKPINLEMERFSSQLADVKAMIKKNASYNTKIAFFIDMRIKSGKNRFFVYDLEKDQILEEGLVANGAGSETGIRGELKFSNEPNSKCTSLGRYTIGKSYKGMFGKTYKLAGLDETNNNAAKRVIVLHSYSAVLNEEQDYYISNSQGCPMVSETFFKKLEKIIDSSKSSIILNIYY</sequence>
<dbReference type="InterPro" id="IPR032676">
    <property type="entry name" value="YkuD_2"/>
</dbReference>
<dbReference type="KEGG" id="fjo:Fjoh_3982"/>
<organism evidence="1 2">
    <name type="scientific">Flavobacterium johnsoniae (strain ATCC 17061 / DSM 2064 / JCM 8514 / BCRC 14874 / CCUG 350202 / NBRC 14942 / NCIMB 11054 / UW101)</name>
    <name type="common">Cytophaga johnsonae</name>
    <dbReference type="NCBI Taxonomy" id="376686"/>
    <lineage>
        <taxon>Bacteria</taxon>
        <taxon>Pseudomonadati</taxon>
        <taxon>Bacteroidota</taxon>
        <taxon>Flavobacteriia</taxon>
        <taxon>Flavobacteriales</taxon>
        <taxon>Flavobacteriaceae</taxon>
        <taxon>Flavobacterium</taxon>
    </lineage>
</organism>
<reference evidence="1 2" key="1">
    <citation type="journal article" date="2009" name="Appl. Environ. Microbiol.">
        <title>Novel features of the polysaccharide-digesting gliding bacterium Flavobacterium johnsoniae as revealed by genome sequence analysis.</title>
        <authorList>
            <person name="McBride M.J."/>
            <person name="Xie G."/>
            <person name="Martens E.C."/>
            <person name="Lapidus A."/>
            <person name="Henrissat B."/>
            <person name="Rhodes R.G."/>
            <person name="Goltsman E."/>
            <person name="Wang W."/>
            <person name="Xu J."/>
            <person name="Hunnicutt D.W."/>
            <person name="Staroscik A.M."/>
            <person name="Hoover T.R."/>
            <person name="Cheng Y.Q."/>
            <person name="Stein J.L."/>
        </authorList>
    </citation>
    <scope>NUCLEOTIDE SEQUENCE [LARGE SCALE GENOMIC DNA]</scope>
    <source>
        <strain evidence="2">ATCC 17061 / DSM 2064 / JCM 8514 / BCRC 14874 / CCUG 350202 / NBRC 14942 / NCIMB 11054 / UW101</strain>
    </source>
</reference>
<proteinExistence type="predicted"/>
<evidence type="ECO:0000313" key="1">
    <source>
        <dbReference type="EMBL" id="ABQ06992.1"/>
    </source>
</evidence>
<dbReference type="EMBL" id="CP000685">
    <property type="protein sequence ID" value="ABQ06992.1"/>
    <property type="molecule type" value="Genomic_DNA"/>
</dbReference>
<keyword evidence="2" id="KW-1185">Reference proteome</keyword>
<dbReference type="HOGENOM" id="CLU_106327_1_0_10"/>
<dbReference type="AlphaFoldDB" id="A5FCS7"/>
<dbReference type="PANTHER" id="PTHR38477:SF1">
    <property type="entry name" value="MUREIN L,D-TRANSPEPTIDASE CATALYTIC DOMAIN FAMILY PROTEIN"/>
    <property type="match status" value="1"/>
</dbReference>
<dbReference type="PANTHER" id="PTHR38477">
    <property type="entry name" value="HYPOTHETICAL EXPORTED PROTEIN"/>
    <property type="match status" value="1"/>
</dbReference>